<dbReference type="Proteomes" id="UP000030635">
    <property type="component" value="Chromosome"/>
</dbReference>
<dbReference type="OrthoDB" id="9779518at2"/>
<sequence>MRTSLKFENQLTMLAQMTNDSRFQVLEYDKLNGATDVDTAFDLNVMNRAGIKLKQIRIILDDSKVKIESGALSYMKGDIEIVNKFNRPLGISKKFISSKLTGETMFKPSYEGCGEIFLEPSFKHYALIELEDDIIVVDDGMFLACEEGVEVSHSGQKTISSMIFGDEGLFQTKIYGTGIVALEIPVPEEEIFKCKLNNDVLKVDGSFAILRTGDIEFSVEKSATTILGSATSGEGLLNVYRGTGDVWLVPTKAVYDKLIYIKDKQNIKEEKFNEE</sequence>
<dbReference type="EMBL" id="CP006905">
    <property type="protein sequence ID" value="AIY84264.1"/>
    <property type="molecule type" value="Genomic_DNA"/>
</dbReference>
<evidence type="ECO:0000313" key="1">
    <source>
        <dbReference type="EMBL" id="AIY84264.1"/>
    </source>
</evidence>
<dbReference type="eggNOG" id="COG2013">
    <property type="taxonomic scope" value="Bacteria"/>
</dbReference>
<protein>
    <submittedName>
        <fullName evidence="1">Biogenesis AIM24 family protein</fullName>
    </submittedName>
</protein>
<reference evidence="1 2" key="1">
    <citation type="journal article" date="2015" name="Infect. Genet. Evol.">
        <title>Genomic sequences of six botulinum neurotoxin-producing strains representing three clostridial species illustrate the mobility and diversity of botulinum neurotoxin genes.</title>
        <authorList>
            <person name="Smith T.J."/>
            <person name="Hill K.K."/>
            <person name="Xie G."/>
            <person name="Foley B.T."/>
            <person name="Williamson C.H."/>
            <person name="Foster J.T."/>
            <person name="Johnson S.L."/>
            <person name="Chertkov O."/>
            <person name="Teshima H."/>
            <person name="Gibbons H.S."/>
            <person name="Johnsky L.A."/>
            <person name="Karavis M.A."/>
            <person name="Smith L.A."/>
        </authorList>
    </citation>
    <scope>NUCLEOTIDE SEQUENCE [LARGE SCALE GENOMIC DNA]</scope>
    <source>
        <strain evidence="1">Sullivan</strain>
    </source>
</reference>
<dbReference type="PANTHER" id="PTHR38074:SF1">
    <property type="entry name" value="ALTERED INHERITANCE OF MITOCHONDRIA PROTEIN 24, MITOCHONDRIAL"/>
    <property type="match status" value="1"/>
</dbReference>
<dbReference type="InterPro" id="IPR002838">
    <property type="entry name" value="AIM24"/>
</dbReference>
<accession>A0A0A7FXB6</accession>
<dbReference type="SUPFAM" id="SSF51219">
    <property type="entry name" value="TRAP-like"/>
    <property type="match status" value="1"/>
</dbReference>
<gene>
    <name evidence="1" type="ORF">U729_1410</name>
</gene>
<dbReference type="STRING" id="1561.NPD11_1584"/>
<dbReference type="InterPro" id="IPR036983">
    <property type="entry name" value="AIM24_sf"/>
</dbReference>
<dbReference type="PANTHER" id="PTHR38074">
    <property type="entry name" value="ALTERED INHERITANCE OF MITOCHONDRIA PROTEIN 24, MITOCHONDRIAL"/>
    <property type="match status" value="1"/>
</dbReference>
<dbReference type="Pfam" id="PF01987">
    <property type="entry name" value="AIM24"/>
    <property type="match status" value="1"/>
</dbReference>
<dbReference type="Gene3D" id="3.60.160.10">
    <property type="entry name" value="Mitochondrial biogenesis AIM24"/>
    <property type="match status" value="1"/>
</dbReference>
<evidence type="ECO:0000313" key="2">
    <source>
        <dbReference type="Proteomes" id="UP000030635"/>
    </source>
</evidence>
<proteinExistence type="predicted"/>
<name>A0A0A7FXB6_9CLOT</name>
<dbReference type="RefSeq" id="WP_039312975.1">
    <property type="nucleotide sequence ID" value="NZ_CP006905.1"/>
</dbReference>
<organism evidence="1 2">
    <name type="scientific">Clostridium baratii str. Sullivan</name>
    <dbReference type="NCBI Taxonomy" id="1415775"/>
    <lineage>
        <taxon>Bacteria</taxon>
        <taxon>Bacillati</taxon>
        <taxon>Bacillota</taxon>
        <taxon>Clostridia</taxon>
        <taxon>Eubacteriales</taxon>
        <taxon>Clostridiaceae</taxon>
        <taxon>Clostridium</taxon>
    </lineage>
</organism>
<dbReference type="AlphaFoldDB" id="A0A0A7FXB6"/>
<keyword evidence="2" id="KW-1185">Reference proteome</keyword>
<dbReference type="KEGG" id="cbv:U729_1410"/>
<dbReference type="HOGENOM" id="CLU_040551_2_0_9"/>
<dbReference type="InterPro" id="IPR016031">
    <property type="entry name" value="Trp_RNA-bd_attenuator-like_dom"/>
</dbReference>